<sequence>MTILYELGDNLYVNLTNRCNCRCVFCLRNNSDHVQDTDSLWLEHEPTVEEVLEEAKKFDFSQYREIVFCGYGEPTLRLDDLLTIAETWKQESPSLIIRINTNGLSDLQYQTDTAKKMAGIIDKVSISLNASEKKHYFELTRSSFGVDSFDGLLTFARHCREYGISVRFSIVDLLPEQEIRECKAISEKLSVPLKIRVYEPKE</sequence>
<dbReference type="NCBIfam" id="TIGR04100">
    <property type="entry name" value="rSAM_pair_X"/>
    <property type="match status" value="1"/>
</dbReference>
<reference evidence="6" key="1">
    <citation type="submission" date="2020-08" db="EMBL/GenBank/DDBJ databases">
        <title>Genome public.</title>
        <authorList>
            <person name="Liu C."/>
            <person name="Sun Q."/>
        </authorList>
    </citation>
    <scope>NUCLEOTIDE SEQUENCE</scope>
    <source>
        <strain evidence="6">NSJ-15</strain>
    </source>
</reference>
<protein>
    <submittedName>
        <fullName evidence="6">TIGR04100 family radical SAM protein</fullName>
    </submittedName>
</protein>
<keyword evidence="3" id="KW-0408">Iron</keyword>
<dbReference type="PROSITE" id="PS51918">
    <property type="entry name" value="RADICAL_SAM"/>
    <property type="match status" value="1"/>
</dbReference>
<dbReference type="InterPro" id="IPR050377">
    <property type="entry name" value="Radical_SAM_PqqE_MftC-like"/>
</dbReference>
<dbReference type="EMBL" id="JACRTL010000003">
    <property type="protein sequence ID" value="MBC8610886.1"/>
    <property type="molecule type" value="Genomic_DNA"/>
</dbReference>
<dbReference type="CDD" id="cd01335">
    <property type="entry name" value="Radical_SAM"/>
    <property type="match status" value="1"/>
</dbReference>
<dbReference type="InterPro" id="IPR058240">
    <property type="entry name" value="rSAM_sf"/>
</dbReference>
<dbReference type="Proteomes" id="UP000632659">
    <property type="component" value="Unassembled WGS sequence"/>
</dbReference>
<gene>
    <name evidence="6" type="ORF">H8702_07090</name>
</gene>
<evidence type="ECO:0000313" key="6">
    <source>
        <dbReference type="EMBL" id="MBC8610886.1"/>
    </source>
</evidence>
<dbReference type="InterPro" id="IPR007197">
    <property type="entry name" value="rSAM"/>
</dbReference>
<accession>A0A8J6TRJ1</accession>
<evidence type="ECO:0000313" key="7">
    <source>
        <dbReference type="Proteomes" id="UP000632659"/>
    </source>
</evidence>
<name>A0A8J6TRJ1_9FIRM</name>
<keyword evidence="4" id="KW-0411">Iron-sulfur</keyword>
<dbReference type="GO" id="GO:0003824">
    <property type="term" value="F:catalytic activity"/>
    <property type="evidence" value="ECO:0007669"/>
    <property type="project" value="InterPro"/>
</dbReference>
<dbReference type="PANTHER" id="PTHR11228:SF34">
    <property type="entry name" value="TUNGSTEN-CONTAINING ALDEHYDE FERREDOXIN OXIDOREDUCTASE COFACTOR MODIFYING PROTEIN"/>
    <property type="match status" value="1"/>
</dbReference>
<evidence type="ECO:0000256" key="2">
    <source>
        <dbReference type="ARBA" id="ARBA00022723"/>
    </source>
</evidence>
<dbReference type="AlphaFoldDB" id="A0A8J6TRJ1"/>
<feature type="domain" description="Radical SAM core" evidence="5">
    <location>
        <begin position="5"/>
        <end position="202"/>
    </location>
</feature>
<keyword evidence="2" id="KW-0479">Metal-binding</keyword>
<comment type="caution">
    <text evidence="6">The sequence shown here is derived from an EMBL/GenBank/DDBJ whole genome shotgun (WGS) entry which is preliminary data.</text>
</comment>
<dbReference type="SFLD" id="SFLDG01111">
    <property type="entry name" value="Uncharacterised_Radical_SAM_Su"/>
    <property type="match status" value="1"/>
</dbReference>
<dbReference type="SFLD" id="SFLDS00029">
    <property type="entry name" value="Radical_SAM"/>
    <property type="match status" value="1"/>
</dbReference>
<dbReference type="Pfam" id="PF04055">
    <property type="entry name" value="Radical_SAM"/>
    <property type="match status" value="1"/>
</dbReference>
<dbReference type="Gene3D" id="3.20.20.70">
    <property type="entry name" value="Aldolase class I"/>
    <property type="match status" value="1"/>
</dbReference>
<evidence type="ECO:0000259" key="5">
    <source>
        <dbReference type="PROSITE" id="PS51918"/>
    </source>
</evidence>
<dbReference type="GO" id="GO:0046872">
    <property type="term" value="F:metal ion binding"/>
    <property type="evidence" value="ECO:0007669"/>
    <property type="project" value="UniProtKB-KW"/>
</dbReference>
<dbReference type="InterPro" id="IPR013785">
    <property type="entry name" value="Aldolase_TIM"/>
</dbReference>
<dbReference type="NCBIfam" id="TIGR04038">
    <property type="entry name" value="tatD_link_rSAM"/>
    <property type="match status" value="1"/>
</dbReference>
<dbReference type="SFLD" id="SFLDG01067">
    <property type="entry name" value="SPASM/twitch_domain_containing"/>
    <property type="match status" value="1"/>
</dbReference>
<dbReference type="GO" id="GO:0051536">
    <property type="term" value="F:iron-sulfur cluster binding"/>
    <property type="evidence" value="ECO:0007669"/>
    <property type="project" value="UniProtKB-KW"/>
</dbReference>
<dbReference type="InterPro" id="IPR023822">
    <property type="entry name" value="rSAM_TatD-assoc_bac"/>
</dbReference>
<evidence type="ECO:0000256" key="4">
    <source>
        <dbReference type="ARBA" id="ARBA00023014"/>
    </source>
</evidence>
<evidence type="ECO:0000256" key="1">
    <source>
        <dbReference type="ARBA" id="ARBA00022691"/>
    </source>
</evidence>
<keyword evidence="7" id="KW-1185">Reference proteome</keyword>
<keyword evidence="1" id="KW-0949">S-adenosyl-L-methionine</keyword>
<organism evidence="6 7">
    <name type="scientific">Massiliimalia timonensis</name>
    <dbReference type="NCBI Taxonomy" id="1987501"/>
    <lineage>
        <taxon>Bacteria</taxon>
        <taxon>Bacillati</taxon>
        <taxon>Bacillota</taxon>
        <taxon>Clostridia</taxon>
        <taxon>Eubacteriales</taxon>
        <taxon>Oscillospiraceae</taxon>
        <taxon>Massiliimalia</taxon>
    </lineage>
</organism>
<dbReference type="PANTHER" id="PTHR11228">
    <property type="entry name" value="RADICAL SAM DOMAIN PROTEIN"/>
    <property type="match status" value="1"/>
</dbReference>
<proteinExistence type="predicted"/>
<evidence type="ECO:0000256" key="3">
    <source>
        <dbReference type="ARBA" id="ARBA00023004"/>
    </source>
</evidence>
<dbReference type="SUPFAM" id="SSF102114">
    <property type="entry name" value="Radical SAM enzymes"/>
    <property type="match status" value="1"/>
</dbReference>
<dbReference type="InterPro" id="IPR023821">
    <property type="entry name" value="rSAM_TatD-assoc"/>
</dbReference>